<evidence type="ECO:0000256" key="4">
    <source>
        <dbReference type="ARBA" id="ARBA00005259"/>
    </source>
</evidence>
<dbReference type="InterPro" id="IPR050765">
    <property type="entry name" value="Riboflavin_Biosynth_HTPR"/>
</dbReference>
<dbReference type="Proteomes" id="UP000032749">
    <property type="component" value="Chromosome"/>
</dbReference>
<dbReference type="FunFam" id="3.40.140.10:FF:000025">
    <property type="entry name" value="Riboflavin biosynthesis protein RibD"/>
    <property type="match status" value="1"/>
</dbReference>
<dbReference type="AlphaFoldDB" id="R4YU73"/>
<dbReference type="NCBIfam" id="TIGR00326">
    <property type="entry name" value="eubact_ribD"/>
    <property type="match status" value="1"/>
</dbReference>
<dbReference type="InterPro" id="IPR011549">
    <property type="entry name" value="RibD_C"/>
</dbReference>
<evidence type="ECO:0000256" key="9">
    <source>
        <dbReference type="ARBA" id="ARBA00022833"/>
    </source>
</evidence>
<keyword evidence="12" id="KW-0511">Multifunctional enzyme</keyword>
<evidence type="ECO:0000256" key="6">
    <source>
        <dbReference type="ARBA" id="ARBA00022619"/>
    </source>
</evidence>
<dbReference type="GO" id="GO:0050661">
    <property type="term" value="F:NADP binding"/>
    <property type="evidence" value="ECO:0007669"/>
    <property type="project" value="InterPro"/>
</dbReference>
<dbReference type="GO" id="GO:0009231">
    <property type="term" value="P:riboflavin biosynthetic process"/>
    <property type="evidence" value="ECO:0007669"/>
    <property type="project" value="UniProtKB-UniPathway"/>
</dbReference>
<evidence type="ECO:0000313" key="19">
    <source>
        <dbReference type="Proteomes" id="UP000032749"/>
    </source>
</evidence>
<gene>
    <name evidence="18" type="primary">ribD</name>
    <name evidence="18" type="ORF">OLEAN_C34520</name>
</gene>
<reference evidence="18 19" key="1">
    <citation type="journal article" date="2013" name="Nat. Commun.">
        <title>Genome sequence and functional genomic analysis of the oil-degrading bacterium Oleispira antarctica.</title>
        <authorList>
            <person name="Kube M."/>
            <person name="Chernikova T.N."/>
            <person name="Al-Ramahi Y."/>
            <person name="Beloqui A."/>
            <person name="Lopez-Cortez N."/>
            <person name="Guazzaroni M.E."/>
            <person name="Heipieper H.J."/>
            <person name="Klages S."/>
            <person name="Kotsyurbenko O.R."/>
            <person name="Langer I."/>
            <person name="Nechitaylo T.Y."/>
            <person name="Lunsdorf H."/>
            <person name="Fernandez M."/>
            <person name="Juarez S."/>
            <person name="Ciordia S."/>
            <person name="Singer A."/>
            <person name="Kagan O."/>
            <person name="Egorova O."/>
            <person name="Petit P.A."/>
            <person name="Stogios P."/>
            <person name="Kim Y."/>
            <person name="Tchigvintsev A."/>
            <person name="Flick R."/>
            <person name="Denaro R."/>
            <person name="Genovese M."/>
            <person name="Albar J.P."/>
            <person name="Reva O.N."/>
            <person name="Martinez-Gomariz M."/>
            <person name="Tran H."/>
            <person name="Ferrer M."/>
            <person name="Savchenko A."/>
            <person name="Yakunin A.F."/>
            <person name="Yakimov M.M."/>
            <person name="Golyshina O.V."/>
            <person name="Reinhardt R."/>
            <person name="Golyshin P.N."/>
        </authorList>
    </citation>
    <scope>NUCLEOTIDE SEQUENCE [LARGE SCALE GENOMIC DNA]</scope>
</reference>
<dbReference type="InterPro" id="IPR002125">
    <property type="entry name" value="CMP_dCMP_dom"/>
</dbReference>
<feature type="active site" description="Proton donor" evidence="14">
    <location>
        <position position="53"/>
    </location>
</feature>
<evidence type="ECO:0000256" key="12">
    <source>
        <dbReference type="ARBA" id="ARBA00023268"/>
    </source>
</evidence>
<dbReference type="EMBL" id="FO203512">
    <property type="protein sequence ID" value="CCK77628.1"/>
    <property type="molecule type" value="Genomic_DNA"/>
</dbReference>
<comment type="pathway">
    <text evidence="2 13">Cofactor biosynthesis; riboflavin biosynthesis; 5-amino-6-(D-ribitylamino)uracil from GTP: step 2/4.</text>
</comment>
<name>R4YU73_OLEAN</name>
<comment type="function">
    <text evidence="1 13">Converts 2,5-diamino-6-(ribosylamino)-4(3h)-pyrimidinone 5'-phosphate into 5-amino-6-(ribosylamino)-2,4(1h,3h)-pyrimidinedione 5'-phosphate.</text>
</comment>
<dbReference type="GO" id="GO:0008270">
    <property type="term" value="F:zinc ion binding"/>
    <property type="evidence" value="ECO:0007669"/>
    <property type="project" value="InterPro"/>
</dbReference>
<evidence type="ECO:0000256" key="10">
    <source>
        <dbReference type="ARBA" id="ARBA00022857"/>
    </source>
</evidence>
<keyword evidence="6 13" id="KW-0686">Riboflavin biosynthesis</keyword>
<comment type="catalytic activity">
    <reaction evidence="13">
        <text>2,5-diamino-6-hydroxy-4-(5-phosphoribosylamino)-pyrimidine + H2O + H(+) = 5-amino-6-(5-phospho-D-ribosylamino)uracil + NH4(+)</text>
        <dbReference type="Rhea" id="RHEA:21868"/>
        <dbReference type="ChEBI" id="CHEBI:15377"/>
        <dbReference type="ChEBI" id="CHEBI:15378"/>
        <dbReference type="ChEBI" id="CHEBI:28938"/>
        <dbReference type="ChEBI" id="CHEBI:58453"/>
        <dbReference type="ChEBI" id="CHEBI:58614"/>
        <dbReference type="EC" id="3.5.4.26"/>
    </reaction>
</comment>
<dbReference type="Gene3D" id="3.40.140.10">
    <property type="entry name" value="Cytidine Deaminase, domain 2"/>
    <property type="match status" value="1"/>
</dbReference>
<protein>
    <recommendedName>
        <fullName evidence="13">Riboflavin biosynthesis protein RibD</fullName>
    </recommendedName>
    <domain>
        <recommendedName>
            <fullName evidence="13">Diaminohydroxyphosphoribosylaminopyrimidine deaminase</fullName>
            <shortName evidence="13">DRAP deaminase</shortName>
            <ecNumber evidence="13">3.5.4.26</ecNumber>
        </recommendedName>
        <alternativeName>
            <fullName evidence="13">Riboflavin-specific deaminase</fullName>
        </alternativeName>
    </domain>
    <domain>
        <recommendedName>
            <fullName evidence="13">5-amino-6-(5-phosphoribosylamino)uracil reductase</fullName>
            <ecNumber evidence="13">1.1.1.193</ecNumber>
        </recommendedName>
        <alternativeName>
            <fullName evidence="13">HTP reductase</fullName>
        </alternativeName>
    </domain>
</protein>
<dbReference type="UniPathway" id="UPA00275">
    <property type="reaction ID" value="UER00401"/>
</dbReference>
<feature type="binding site" evidence="15">
    <location>
        <position position="215"/>
    </location>
    <ligand>
        <name>substrate</name>
    </ligand>
</feature>
<dbReference type="GO" id="GO:0008835">
    <property type="term" value="F:diaminohydroxyphosphoribosylaminopyrimidine deaminase activity"/>
    <property type="evidence" value="ECO:0007669"/>
    <property type="project" value="UniProtKB-EC"/>
</dbReference>
<feature type="binding site" evidence="16">
    <location>
        <position position="79"/>
    </location>
    <ligand>
        <name>Zn(2+)</name>
        <dbReference type="ChEBI" id="CHEBI:29105"/>
        <note>catalytic</note>
    </ligand>
</feature>
<dbReference type="EC" id="3.5.4.26" evidence="13"/>
<dbReference type="PATRIC" id="fig|698738.3.peg.3592"/>
<dbReference type="PROSITE" id="PS00903">
    <property type="entry name" value="CYT_DCMP_DEAMINASES_1"/>
    <property type="match status" value="1"/>
</dbReference>
<evidence type="ECO:0000256" key="2">
    <source>
        <dbReference type="ARBA" id="ARBA00004882"/>
    </source>
</evidence>
<feature type="binding site" evidence="15">
    <location>
        <position position="176"/>
    </location>
    <ligand>
        <name>substrate</name>
    </ligand>
</feature>
<keyword evidence="11 13" id="KW-0560">Oxidoreductase</keyword>
<dbReference type="Gene3D" id="3.40.430.10">
    <property type="entry name" value="Dihydrofolate Reductase, subunit A"/>
    <property type="match status" value="1"/>
</dbReference>
<dbReference type="InterPro" id="IPR016192">
    <property type="entry name" value="APOBEC/CMP_deaminase_Zn-bd"/>
</dbReference>
<keyword evidence="10 13" id="KW-0521">NADP</keyword>
<keyword evidence="8 13" id="KW-0378">Hydrolase</keyword>
<evidence type="ECO:0000256" key="1">
    <source>
        <dbReference type="ARBA" id="ARBA00002151"/>
    </source>
</evidence>
<accession>R4YU73</accession>
<evidence type="ECO:0000313" key="18">
    <source>
        <dbReference type="EMBL" id="CCK77628.1"/>
    </source>
</evidence>
<dbReference type="InterPro" id="IPR002734">
    <property type="entry name" value="RibDG_C"/>
</dbReference>
<comment type="pathway">
    <text evidence="3 13">Cofactor biosynthesis; riboflavin biosynthesis; 5-amino-6-(D-ribitylamino)uracil from GTP: step 3/4.</text>
</comment>
<proteinExistence type="inferred from homology"/>
<feature type="domain" description="CMP/dCMP-type deaminase" evidence="17">
    <location>
        <begin position="2"/>
        <end position="119"/>
    </location>
</feature>
<evidence type="ECO:0000256" key="16">
    <source>
        <dbReference type="PIRSR" id="PIRSR006769-3"/>
    </source>
</evidence>
<evidence type="ECO:0000256" key="7">
    <source>
        <dbReference type="ARBA" id="ARBA00022723"/>
    </source>
</evidence>
<dbReference type="SUPFAM" id="SSF53597">
    <property type="entry name" value="Dihydrofolate reductase-like"/>
    <property type="match status" value="1"/>
</dbReference>
<feature type="binding site" evidence="15">
    <location>
        <position position="310"/>
    </location>
    <ligand>
        <name>substrate</name>
    </ligand>
</feature>
<feature type="binding site" evidence="15">
    <location>
        <position position="192"/>
    </location>
    <ligand>
        <name>substrate</name>
    </ligand>
</feature>
<dbReference type="SUPFAM" id="SSF53927">
    <property type="entry name" value="Cytidine deaminase-like"/>
    <property type="match status" value="1"/>
</dbReference>
<keyword evidence="19" id="KW-1185">Reference proteome</keyword>
<comment type="cofactor">
    <cofactor evidence="13 16">
        <name>Zn(2+)</name>
        <dbReference type="ChEBI" id="CHEBI:29105"/>
    </cofactor>
    <text evidence="13 16">Binds 1 zinc ion.</text>
</comment>
<organism evidence="18 19">
    <name type="scientific">Oleispira antarctica RB-8</name>
    <dbReference type="NCBI Taxonomy" id="698738"/>
    <lineage>
        <taxon>Bacteria</taxon>
        <taxon>Pseudomonadati</taxon>
        <taxon>Pseudomonadota</taxon>
        <taxon>Gammaproteobacteria</taxon>
        <taxon>Oceanospirillales</taxon>
        <taxon>Oceanospirillaceae</taxon>
        <taxon>Oleispira</taxon>
    </lineage>
</organism>
<dbReference type="NCBIfam" id="TIGR00227">
    <property type="entry name" value="ribD_Cterm"/>
    <property type="match status" value="1"/>
</dbReference>
<feature type="binding site" evidence="16">
    <location>
        <position position="51"/>
    </location>
    <ligand>
        <name>Zn(2+)</name>
        <dbReference type="ChEBI" id="CHEBI:29105"/>
        <note>catalytic</note>
    </ligand>
</feature>
<comment type="catalytic activity">
    <reaction evidence="13">
        <text>5-amino-6-(5-phospho-D-ribitylamino)uracil + NADP(+) = 5-amino-6-(5-phospho-D-ribosylamino)uracil + NADPH + H(+)</text>
        <dbReference type="Rhea" id="RHEA:17845"/>
        <dbReference type="ChEBI" id="CHEBI:15378"/>
        <dbReference type="ChEBI" id="CHEBI:57783"/>
        <dbReference type="ChEBI" id="CHEBI:58349"/>
        <dbReference type="ChEBI" id="CHEBI:58421"/>
        <dbReference type="ChEBI" id="CHEBI:58453"/>
        <dbReference type="EC" id="1.1.1.193"/>
    </reaction>
</comment>
<feature type="binding site" evidence="15">
    <location>
        <position position="178"/>
    </location>
    <ligand>
        <name>NADP(+)</name>
        <dbReference type="ChEBI" id="CHEBI:58349"/>
    </ligand>
</feature>
<feature type="binding site" evidence="15">
    <location>
        <position position="238"/>
    </location>
    <ligand>
        <name>NADP(+)</name>
        <dbReference type="ChEBI" id="CHEBI:58349"/>
    </ligand>
</feature>
<sequence>MASDQEYMALAIQLAKRGLYTTSPNPRVGCVLVKNDEIIGQGFHIKAGEGHAEVNAIADAKLRGNDTQDATAYVTLEPCSHFGRTPPCSQGLIDAQVARVVGAMTDPNPQVAGNGFNRLRAAGIEVVDNCLAAESAKLNPGFIKRMSMAADTALPYVRLKMATSLDGRTAMQSGESQWITGPEARADVQRLRAQSCAIICGADSVLIDDPSMNVRIQTEAADGAFQETRQPLRVIIDSQHRVTANAKIFTHPGKVMIVSPVAPESTIHSDVCSVSYLQTATNENSDRQQVDLKGLLVTLARQGINEILVESGAKLAGAFIEHDLVDELVLFTAPTLLGSDARPAFNLPFAKMEQQIRWSWHDVRMVGNDLKLILKRKF</sequence>
<dbReference type="PROSITE" id="PS51747">
    <property type="entry name" value="CYT_DCMP_DEAMINASES_2"/>
    <property type="match status" value="1"/>
</dbReference>
<evidence type="ECO:0000256" key="13">
    <source>
        <dbReference type="PIRNR" id="PIRNR006769"/>
    </source>
</evidence>
<dbReference type="PIRSF" id="PIRSF006769">
    <property type="entry name" value="RibD"/>
    <property type="match status" value="1"/>
</dbReference>
<dbReference type="STRING" id="698738.OLEAN_C34520"/>
<dbReference type="Pfam" id="PF01872">
    <property type="entry name" value="RibD_C"/>
    <property type="match status" value="1"/>
</dbReference>
<dbReference type="OrthoDB" id="9800865at2"/>
<dbReference type="GO" id="GO:0008703">
    <property type="term" value="F:5-amino-6-(5-phosphoribosylamino)uracil reductase activity"/>
    <property type="evidence" value="ECO:0007669"/>
    <property type="project" value="UniProtKB-EC"/>
</dbReference>
<dbReference type="InterPro" id="IPR016193">
    <property type="entry name" value="Cytidine_deaminase-like"/>
</dbReference>
<keyword evidence="7 13" id="KW-0479">Metal-binding</keyword>
<evidence type="ECO:0000256" key="15">
    <source>
        <dbReference type="PIRSR" id="PIRSR006769-2"/>
    </source>
</evidence>
<dbReference type="InterPro" id="IPR024072">
    <property type="entry name" value="DHFR-like_dom_sf"/>
</dbReference>
<comment type="similarity">
    <text evidence="5 13">In the C-terminal section; belongs to the HTP reductase family.</text>
</comment>
<evidence type="ECO:0000256" key="8">
    <source>
        <dbReference type="ARBA" id="ARBA00022801"/>
    </source>
</evidence>
<dbReference type="Pfam" id="PF00383">
    <property type="entry name" value="dCMP_cyt_deam_1"/>
    <property type="match status" value="1"/>
</dbReference>
<evidence type="ECO:0000256" key="11">
    <source>
        <dbReference type="ARBA" id="ARBA00023002"/>
    </source>
</evidence>
<dbReference type="PANTHER" id="PTHR38011">
    <property type="entry name" value="DIHYDROFOLATE REDUCTASE FAMILY PROTEIN (AFU_ORTHOLOGUE AFUA_8G06820)"/>
    <property type="match status" value="1"/>
</dbReference>
<feature type="binding site" evidence="15">
    <location>
        <position position="208"/>
    </location>
    <ligand>
        <name>NADP(+)</name>
        <dbReference type="ChEBI" id="CHEBI:58349"/>
    </ligand>
</feature>
<evidence type="ECO:0000256" key="3">
    <source>
        <dbReference type="ARBA" id="ARBA00004910"/>
    </source>
</evidence>
<feature type="binding site" evidence="16">
    <location>
        <position position="88"/>
    </location>
    <ligand>
        <name>Zn(2+)</name>
        <dbReference type="ChEBI" id="CHEBI:29105"/>
        <note>catalytic</note>
    </ligand>
</feature>
<dbReference type="EC" id="1.1.1.193" evidence="13"/>
<evidence type="ECO:0000259" key="17">
    <source>
        <dbReference type="PROSITE" id="PS51747"/>
    </source>
</evidence>
<keyword evidence="9 13" id="KW-0862">Zinc</keyword>
<comment type="similarity">
    <text evidence="4 13">In the N-terminal section; belongs to the cytidine and deoxycytidylate deaminase family.</text>
</comment>
<dbReference type="HOGENOM" id="CLU_036590_1_2_6"/>
<dbReference type="PANTHER" id="PTHR38011:SF7">
    <property type="entry name" value="2,5-DIAMINO-6-RIBOSYLAMINO-4(3H)-PYRIMIDINONE 5'-PHOSPHATE REDUCTASE"/>
    <property type="match status" value="1"/>
</dbReference>
<evidence type="ECO:0000256" key="5">
    <source>
        <dbReference type="ARBA" id="ARBA00007417"/>
    </source>
</evidence>
<feature type="binding site" evidence="15">
    <location>
        <begin position="312"/>
        <end position="318"/>
    </location>
    <ligand>
        <name>NADP(+)</name>
        <dbReference type="ChEBI" id="CHEBI:58349"/>
    </ligand>
</feature>
<evidence type="ECO:0000256" key="14">
    <source>
        <dbReference type="PIRSR" id="PIRSR006769-1"/>
    </source>
</evidence>
<dbReference type="KEGG" id="oai:OLEAN_C34520"/>
<dbReference type="CDD" id="cd01284">
    <property type="entry name" value="Riboflavin_deaminase-reductase"/>
    <property type="match status" value="1"/>
</dbReference>
<feature type="binding site" evidence="15">
    <location>
        <position position="162"/>
    </location>
    <ligand>
        <name>NADP(+)</name>
        <dbReference type="ChEBI" id="CHEBI:58349"/>
    </ligand>
</feature>
<dbReference type="InterPro" id="IPR004794">
    <property type="entry name" value="Eubact_RibD"/>
</dbReference>